<accession>A0A645I0B6</accession>
<evidence type="ECO:0000313" key="1">
    <source>
        <dbReference type="EMBL" id="MPN44731.1"/>
    </source>
</evidence>
<comment type="caution">
    <text evidence="1">The sequence shown here is derived from an EMBL/GenBank/DDBJ whole genome shotgun (WGS) entry which is preliminary data.</text>
</comment>
<proteinExistence type="predicted"/>
<dbReference type="AlphaFoldDB" id="A0A645I0B6"/>
<gene>
    <name evidence="1" type="ORF">SDC9_192296</name>
</gene>
<protein>
    <submittedName>
        <fullName evidence="1">Uncharacterized protein</fullName>
    </submittedName>
</protein>
<name>A0A645I0B6_9ZZZZ</name>
<reference evidence="1" key="1">
    <citation type="submission" date="2019-08" db="EMBL/GenBank/DDBJ databases">
        <authorList>
            <person name="Kucharzyk K."/>
            <person name="Murdoch R.W."/>
            <person name="Higgins S."/>
            <person name="Loffler F."/>
        </authorList>
    </citation>
    <scope>NUCLEOTIDE SEQUENCE</scope>
</reference>
<organism evidence="1">
    <name type="scientific">bioreactor metagenome</name>
    <dbReference type="NCBI Taxonomy" id="1076179"/>
    <lineage>
        <taxon>unclassified sequences</taxon>
        <taxon>metagenomes</taxon>
        <taxon>ecological metagenomes</taxon>
    </lineage>
</organism>
<dbReference type="EMBL" id="VSSQ01104070">
    <property type="protein sequence ID" value="MPN44731.1"/>
    <property type="molecule type" value="Genomic_DNA"/>
</dbReference>
<sequence length="114" mass="13697">MREAKEITAFLNYRTIFKILRKGEFESIIKETGCQLPNVSQFRYYKECQKIIEGMDILKLQSEMLKKLKTREVIVIEEFKEIVPYELKFLVYFSNFNKNDYLVLNTALKYEYVG</sequence>